<dbReference type="RefSeq" id="WP_166323081.1">
    <property type="nucleotide sequence ID" value="NZ_CP049934.1"/>
</dbReference>
<evidence type="ECO:0000256" key="2">
    <source>
        <dbReference type="ARBA" id="ARBA00022448"/>
    </source>
</evidence>
<keyword evidence="3" id="KW-1003">Cell membrane</keyword>
<dbReference type="InterPro" id="IPR001851">
    <property type="entry name" value="ABC_transp_permease"/>
</dbReference>
<feature type="transmembrane region" description="Helical" evidence="9">
    <location>
        <begin position="138"/>
        <end position="161"/>
    </location>
</feature>
<dbReference type="InterPro" id="IPR052157">
    <property type="entry name" value="BCAA_transport_permease"/>
</dbReference>
<feature type="transmembrane region" description="Helical" evidence="9">
    <location>
        <begin position="192"/>
        <end position="211"/>
    </location>
</feature>
<comment type="subcellular location">
    <subcellularLocation>
        <location evidence="1">Cell membrane</location>
        <topology evidence="1">Multi-pass membrane protein</topology>
    </subcellularLocation>
</comment>
<name>A0A6G8FIY6_9MICO</name>
<reference evidence="10 11" key="1">
    <citation type="submission" date="2020-03" db="EMBL/GenBank/DDBJ databases">
        <title>Leucobacter sp. nov., isolated from beetles.</title>
        <authorList>
            <person name="Hyun D.-W."/>
            <person name="Bae J.-W."/>
        </authorList>
    </citation>
    <scope>NUCLEOTIDE SEQUENCE [LARGE SCALE GENOMIC DNA]</scope>
    <source>
        <strain evidence="10 11">HDW9B</strain>
    </source>
</reference>
<feature type="transmembrane region" description="Helical" evidence="9">
    <location>
        <begin position="62"/>
        <end position="86"/>
    </location>
</feature>
<dbReference type="PANTHER" id="PTHR11795">
    <property type="entry name" value="BRANCHED-CHAIN AMINO ACID TRANSPORT SYSTEM PERMEASE PROTEIN LIVH"/>
    <property type="match status" value="1"/>
</dbReference>
<dbReference type="EMBL" id="CP049934">
    <property type="protein sequence ID" value="QIM16249.1"/>
    <property type="molecule type" value="Genomic_DNA"/>
</dbReference>
<keyword evidence="7 9" id="KW-0472">Membrane</keyword>
<dbReference type="GO" id="GO:0006865">
    <property type="term" value="P:amino acid transport"/>
    <property type="evidence" value="ECO:0007669"/>
    <property type="project" value="UniProtKB-KW"/>
</dbReference>
<comment type="similarity">
    <text evidence="8">Belongs to the binding-protein-dependent transport system permease family. LivHM subfamily.</text>
</comment>
<dbReference type="KEGG" id="lins:G7067_07150"/>
<evidence type="ECO:0000256" key="9">
    <source>
        <dbReference type="SAM" id="Phobius"/>
    </source>
</evidence>
<keyword evidence="5" id="KW-0029">Amino-acid transport</keyword>
<keyword evidence="4 9" id="KW-0812">Transmembrane</keyword>
<dbReference type="GO" id="GO:0022857">
    <property type="term" value="F:transmembrane transporter activity"/>
    <property type="evidence" value="ECO:0007669"/>
    <property type="project" value="InterPro"/>
</dbReference>
<accession>A0A6G8FIY6</accession>
<feature type="transmembrane region" description="Helical" evidence="9">
    <location>
        <begin position="217"/>
        <end position="234"/>
    </location>
</feature>
<evidence type="ECO:0000256" key="8">
    <source>
        <dbReference type="ARBA" id="ARBA00037998"/>
    </source>
</evidence>
<evidence type="ECO:0000256" key="4">
    <source>
        <dbReference type="ARBA" id="ARBA00022692"/>
    </source>
</evidence>
<dbReference type="GO" id="GO:0005886">
    <property type="term" value="C:plasma membrane"/>
    <property type="evidence" value="ECO:0007669"/>
    <property type="project" value="UniProtKB-SubCell"/>
</dbReference>
<dbReference type="Pfam" id="PF02653">
    <property type="entry name" value="BPD_transp_2"/>
    <property type="match status" value="1"/>
</dbReference>
<dbReference type="CDD" id="cd06582">
    <property type="entry name" value="TM_PBP1_LivH_like"/>
    <property type="match status" value="1"/>
</dbReference>
<evidence type="ECO:0000313" key="11">
    <source>
        <dbReference type="Proteomes" id="UP000501387"/>
    </source>
</evidence>
<keyword evidence="6 9" id="KW-1133">Transmembrane helix</keyword>
<sequence length="291" mass="30171">MNGSALLQGALAGLASGGLYAVLAVTLTLMSRLVRVVNFAQAATGMFAAFSAVWFADKLGLPTWFAIIAGVIVGALLSGIIGWIAATWLSESTVTLRSAMTVAPLLLLISLSFIMFGNKPQPFEPILSGPAFSVAGVVVSWVTVVMAALAITVAAACSILLRKTTVGTKLRALSERPTTAELIGIAAKPLSIGVWAVTGAISAITIMVIAPSQSNDAISLSMLIIPAAAAALLGGFRRLDLAVVGGLSLGIITGIVAQIPAVSFVRNFIPFLFIVILLLWSQRKEVWDAAR</sequence>
<feature type="transmembrane region" description="Helical" evidence="9">
    <location>
        <begin position="241"/>
        <end position="259"/>
    </location>
</feature>
<keyword evidence="2" id="KW-0813">Transport</keyword>
<dbReference type="AlphaFoldDB" id="A0A6G8FIY6"/>
<evidence type="ECO:0000256" key="6">
    <source>
        <dbReference type="ARBA" id="ARBA00022989"/>
    </source>
</evidence>
<feature type="transmembrane region" description="Helical" evidence="9">
    <location>
        <begin position="6"/>
        <end position="29"/>
    </location>
</feature>
<evidence type="ECO:0000256" key="7">
    <source>
        <dbReference type="ARBA" id="ARBA00023136"/>
    </source>
</evidence>
<evidence type="ECO:0000256" key="5">
    <source>
        <dbReference type="ARBA" id="ARBA00022970"/>
    </source>
</evidence>
<dbReference type="Proteomes" id="UP000501387">
    <property type="component" value="Chromosome"/>
</dbReference>
<gene>
    <name evidence="10" type="ORF">G7067_07150</name>
</gene>
<feature type="transmembrane region" description="Helical" evidence="9">
    <location>
        <begin position="98"/>
        <end position="118"/>
    </location>
</feature>
<protein>
    <submittedName>
        <fullName evidence="10">Branched-chain amino acid ABC transporter permease</fullName>
    </submittedName>
</protein>
<feature type="transmembrane region" description="Helical" evidence="9">
    <location>
        <begin position="265"/>
        <end position="281"/>
    </location>
</feature>
<evidence type="ECO:0000256" key="3">
    <source>
        <dbReference type="ARBA" id="ARBA00022475"/>
    </source>
</evidence>
<evidence type="ECO:0000256" key="1">
    <source>
        <dbReference type="ARBA" id="ARBA00004651"/>
    </source>
</evidence>
<feature type="transmembrane region" description="Helical" evidence="9">
    <location>
        <begin position="36"/>
        <end position="56"/>
    </location>
</feature>
<dbReference type="PANTHER" id="PTHR11795:SF445">
    <property type="entry name" value="AMINO ACID ABC TRANSPORTER PERMEASE PROTEIN"/>
    <property type="match status" value="1"/>
</dbReference>
<proteinExistence type="inferred from homology"/>
<evidence type="ECO:0000313" key="10">
    <source>
        <dbReference type="EMBL" id="QIM16249.1"/>
    </source>
</evidence>
<keyword evidence="11" id="KW-1185">Reference proteome</keyword>
<organism evidence="10 11">
    <name type="scientific">Leucobacter insecticola</name>
    <dbReference type="NCBI Taxonomy" id="2714934"/>
    <lineage>
        <taxon>Bacteria</taxon>
        <taxon>Bacillati</taxon>
        <taxon>Actinomycetota</taxon>
        <taxon>Actinomycetes</taxon>
        <taxon>Micrococcales</taxon>
        <taxon>Microbacteriaceae</taxon>
        <taxon>Leucobacter</taxon>
    </lineage>
</organism>